<keyword evidence="2 4" id="KW-0863">Zinc-finger</keyword>
<evidence type="ECO:0000256" key="3">
    <source>
        <dbReference type="ARBA" id="ARBA00022833"/>
    </source>
</evidence>
<feature type="domain" description="RRM" evidence="8">
    <location>
        <begin position="308"/>
        <end position="399"/>
    </location>
</feature>
<evidence type="ECO:0000256" key="5">
    <source>
        <dbReference type="PROSITE-ProRule" id="PRU00176"/>
    </source>
</evidence>
<dbReference type="GO" id="GO:0003723">
    <property type="term" value="F:RNA binding"/>
    <property type="evidence" value="ECO:0007669"/>
    <property type="project" value="UniProtKB-UniRule"/>
</dbReference>
<dbReference type="InterPro" id="IPR012677">
    <property type="entry name" value="Nucleotide-bd_a/b_plait_sf"/>
</dbReference>
<feature type="region of interest" description="Disordered" evidence="6">
    <location>
        <begin position="414"/>
        <end position="522"/>
    </location>
</feature>
<protein>
    <recommendedName>
        <fullName evidence="10">RING-type domain-containing protein</fullName>
    </recommendedName>
</protein>
<dbReference type="InterPro" id="IPR001841">
    <property type="entry name" value="Znf_RING"/>
</dbReference>
<dbReference type="PROSITE" id="PS50102">
    <property type="entry name" value="RRM"/>
    <property type="match status" value="1"/>
</dbReference>
<dbReference type="InterPro" id="IPR000504">
    <property type="entry name" value="RRM_dom"/>
</dbReference>
<sequence length="597" mass="64279">MENYQERVAQLEESLCCPKCFQFFLEPSILDCGHVICNRCIAVDSFGSRSCVLCRRISETVKPNYPLRKALEMLLGSEGQLLWILRNGVRSAAPRSGEAPGRDHGPQYAEPPPPDYHIIENTRPPPGPPPSRPPDDVPQRHHPVTGPSTAPHSTRREVGTTAYPRAPPGEMPASSPPRRAAMRPDPYADSQVPPPARPRTGPPQMPPPSYPAQREVEKEGSSTPFYESHQQPPTEFPPAYRSGPASSPPTHLPPTAVKDERLRYPAAKSGGGGGGDGPDDDEIELFGRRARRAVHVAAIPREQGPEGCNLFVCRLPEWADELDLYYAVRHMPGLVGLTIVRHDNGVSKNLAYVSYMRHRDAYNAILALHGLVMAPTIAYPPRVRETGRMRAIKVDVKRVEHQALQRHLTAEQAASINLGTPGDLLPVERGSSQLDAHQTPSTTGNGTAAGEEENGGGGGGTAHMSRPQGSPETPPPPHQQMTGGGTREIAESAPPTERESVPAGASSQSSHAPFISAVGGEDDGRVIESGDCLGVNLFGEDETTEGVWEREVGLCSSSGTFAPHLSNQLQALNGDGVNDFPLEVVTGWPRTSTSPDE</sequence>
<dbReference type="SUPFAM" id="SSF54928">
    <property type="entry name" value="RNA-binding domain, RBD"/>
    <property type="match status" value="1"/>
</dbReference>
<dbReference type="PROSITE" id="PS00518">
    <property type="entry name" value="ZF_RING_1"/>
    <property type="match status" value="1"/>
</dbReference>
<dbReference type="EMBL" id="CDMZ01003911">
    <property type="protein sequence ID" value="CEM48036.1"/>
    <property type="molecule type" value="Genomic_DNA"/>
</dbReference>
<evidence type="ECO:0000256" key="6">
    <source>
        <dbReference type="SAM" id="MobiDB-lite"/>
    </source>
</evidence>
<dbReference type="PROSITE" id="PS50089">
    <property type="entry name" value="ZF_RING_2"/>
    <property type="match status" value="1"/>
</dbReference>
<dbReference type="InterPro" id="IPR013083">
    <property type="entry name" value="Znf_RING/FYVE/PHD"/>
</dbReference>
<feature type="region of interest" description="Disordered" evidence="6">
    <location>
        <begin position="92"/>
        <end position="257"/>
    </location>
</feature>
<keyword evidence="5" id="KW-0694">RNA-binding</keyword>
<dbReference type="VEuPathDB" id="CryptoDB:Cvel_31831"/>
<keyword evidence="1" id="KW-0479">Metal-binding</keyword>
<organism evidence="9">
    <name type="scientific">Chromera velia CCMP2878</name>
    <dbReference type="NCBI Taxonomy" id="1169474"/>
    <lineage>
        <taxon>Eukaryota</taxon>
        <taxon>Sar</taxon>
        <taxon>Alveolata</taxon>
        <taxon>Colpodellida</taxon>
        <taxon>Chromeraceae</taxon>
        <taxon>Chromera</taxon>
    </lineage>
</organism>
<dbReference type="AlphaFoldDB" id="A0A0G4HUD7"/>
<feature type="compositionally biased region" description="Polar residues" evidence="6">
    <location>
        <begin position="430"/>
        <end position="441"/>
    </location>
</feature>
<proteinExistence type="predicted"/>
<feature type="compositionally biased region" description="Pro residues" evidence="6">
    <location>
        <begin position="123"/>
        <end position="132"/>
    </location>
</feature>
<dbReference type="InterPro" id="IPR017907">
    <property type="entry name" value="Znf_RING_CS"/>
</dbReference>
<reference evidence="9" key="1">
    <citation type="submission" date="2014-11" db="EMBL/GenBank/DDBJ databases">
        <authorList>
            <person name="Otto D Thomas"/>
            <person name="Naeem Raeece"/>
        </authorList>
    </citation>
    <scope>NUCLEOTIDE SEQUENCE</scope>
</reference>
<gene>
    <name evidence="9" type="ORF">Cvel_31831</name>
</gene>
<evidence type="ECO:0008006" key="10">
    <source>
        <dbReference type="Google" id="ProtNLM"/>
    </source>
</evidence>
<dbReference type="SUPFAM" id="SSF57850">
    <property type="entry name" value="RING/U-box"/>
    <property type="match status" value="1"/>
</dbReference>
<dbReference type="Pfam" id="PF00076">
    <property type="entry name" value="RRM_1"/>
    <property type="match status" value="1"/>
</dbReference>
<feature type="compositionally biased region" description="Polar residues" evidence="6">
    <location>
        <begin position="221"/>
        <end position="233"/>
    </location>
</feature>
<feature type="domain" description="RING-type" evidence="7">
    <location>
        <begin position="17"/>
        <end position="55"/>
    </location>
</feature>
<evidence type="ECO:0000256" key="1">
    <source>
        <dbReference type="ARBA" id="ARBA00022723"/>
    </source>
</evidence>
<evidence type="ECO:0000259" key="8">
    <source>
        <dbReference type="PROSITE" id="PS50102"/>
    </source>
</evidence>
<dbReference type="Gene3D" id="3.30.70.330">
    <property type="match status" value="1"/>
</dbReference>
<dbReference type="Gene3D" id="3.30.40.10">
    <property type="entry name" value="Zinc/RING finger domain, C3HC4 (zinc finger)"/>
    <property type="match status" value="1"/>
</dbReference>
<dbReference type="GO" id="GO:0008270">
    <property type="term" value="F:zinc ion binding"/>
    <property type="evidence" value="ECO:0007669"/>
    <property type="project" value="UniProtKB-KW"/>
</dbReference>
<dbReference type="InterPro" id="IPR035979">
    <property type="entry name" value="RBD_domain_sf"/>
</dbReference>
<name>A0A0G4HUD7_9ALVE</name>
<dbReference type="CDD" id="cd00590">
    <property type="entry name" value="RRM_SF"/>
    <property type="match status" value="1"/>
</dbReference>
<keyword evidence="3" id="KW-0862">Zinc</keyword>
<evidence type="ECO:0000256" key="2">
    <source>
        <dbReference type="ARBA" id="ARBA00022771"/>
    </source>
</evidence>
<accession>A0A0G4HUD7</accession>
<dbReference type="SMART" id="SM00184">
    <property type="entry name" value="RING"/>
    <property type="match status" value="1"/>
</dbReference>
<evidence type="ECO:0000259" key="7">
    <source>
        <dbReference type="PROSITE" id="PS50089"/>
    </source>
</evidence>
<evidence type="ECO:0000313" key="9">
    <source>
        <dbReference type="EMBL" id="CEM48036.1"/>
    </source>
</evidence>
<evidence type="ECO:0000256" key="4">
    <source>
        <dbReference type="PROSITE-ProRule" id="PRU00175"/>
    </source>
</evidence>
<feature type="compositionally biased region" description="Pro residues" evidence="6">
    <location>
        <begin position="192"/>
        <end position="210"/>
    </location>
</feature>